<evidence type="ECO:0000313" key="2">
    <source>
        <dbReference type="EMBL" id="CAA9430630.1"/>
    </source>
</evidence>
<feature type="compositionally biased region" description="Basic and acidic residues" evidence="1">
    <location>
        <begin position="149"/>
        <end position="163"/>
    </location>
</feature>
<dbReference type="AlphaFoldDB" id="A0A6J4Q2X7"/>
<feature type="compositionally biased region" description="Gly residues" evidence="1">
    <location>
        <begin position="134"/>
        <end position="145"/>
    </location>
</feature>
<feature type="compositionally biased region" description="Basic residues" evidence="1">
    <location>
        <begin position="100"/>
        <end position="115"/>
    </location>
</feature>
<dbReference type="EMBL" id="CADCUT010000196">
    <property type="protein sequence ID" value="CAA9430630.1"/>
    <property type="molecule type" value="Genomic_DNA"/>
</dbReference>
<feature type="non-terminal residue" evidence="2">
    <location>
        <position position="287"/>
    </location>
</feature>
<gene>
    <name evidence="2" type="ORF">AVDCRST_MAG03-3213</name>
</gene>
<feature type="compositionally biased region" description="Basic residues" evidence="1">
    <location>
        <begin position="236"/>
        <end position="247"/>
    </location>
</feature>
<accession>A0A6J4Q2X7</accession>
<feature type="compositionally biased region" description="Low complexity" evidence="1">
    <location>
        <begin position="76"/>
        <end position="86"/>
    </location>
</feature>
<sequence>ERGKRSTGPRCWGTAGSRAALPAQGLASRPPGRAASRPERRRPPHGAARGAQGRARRERLPSSAPHGDLAADPRRPGAGLRRPGADAGLGRGGAGGPHRPQPRHPRHGPRGGRQRRYLDTRPSGEPDGPRLPSGGRGAGRDGPAGGQPHQERPPRPRRGRGDAGGHQLQRHGRRRQGGSPDGRPGRRGGLGHDRLLPGDGLCHLHPSRSDGAGGQRRRDKARRQPGRQGQRLPGKERRRRRRQRPRRRRDDPSWQRRGLGRGPRPPALRLHLRLRQPRHHQHLKGRL</sequence>
<feature type="compositionally biased region" description="Basic residues" evidence="1">
    <location>
        <begin position="215"/>
        <end position="225"/>
    </location>
</feature>
<feature type="compositionally biased region" description="Gly residues" evidence="1">
    <location>
        <begin position="87"/>
        <end position="96"/>
    </location>
</feature>
<evidence type="ECO:0000256" key="1">
    <source>
        <dbReference type="SAM" id="MobiDB-lite"/>
    </source>
</evidence>
<name>A0A6J4Q2X7_9ACTN</name>
<feature type="region of interest" description="Disordered" evidence="1">
    <location>
        <begin position="1"/>
        <end position="287"/>
    </location>
</feature>
<feature type="compositionally biased region" description="Basic and acidic residues" evidence="1">
    <location>
        <begin position="116"/>
        <end position="128"/>
    </location>
</feature>
<feature type="compositionally biased region" description="Basic residues" evidence="1">
    <location>
        <begin position="270"/>
        <end position="287"/>
    </location>
</feature>
<proteinExistence type="predicted"/>
<protein>
    <submittedName>
        <fullName evidence="2">Uncharacterized protein</fullName>
    </submittedName>
</protein>
<organism evidence="2">
    <name type="scientific">uncultured Rubrobacteraceae bacterium</name>
    <dbReference type="NCBI Taxonomy" id="349277"/>
    <lineage>
        <taxon>Bacteria</taxon>
        <taxon>Bacillati</taxon>
        <taxon>Actinomycetota</taxon>
        <taxon>Rubrobacteria</taxon>
        <taxon>Rubrobacterales</taxon>
        <taxon>Rubrobacteraceae</taxon>
        <taxon>environmental samples</taxon>
    </lineage>
</organism>
<reference evidence="2" key="1">
    <citation type="submission" date="2020-02" db="EMBL/GenBank/DDBJ databases">
        <authorList>
            <person name="Meier V. D."/>
        </authorList>
    </citation>
    <scope>NUCLEOTIDE SEQUENCE</scope>
    <source>
        <strain evidence="2">AVDCRST_MAG03</strain>
    </source>
</reference>
<feature type="non-terminal residue" evidence="2">
    <location>
        <position position="1"/>
    </location>
</feature>